<gene>
    <name evidence="1" type="ORF">COR50_10690</name>
</gene>
<proteinExistence type="predicted"/>
<keyword evidence="2" id="KW-1185">Reference proteome</keyword>
<dbReference type="KEGG" id="cbae:COR50_10690"/>
<dbReference type="EMBL" id="CP023777">
    <property type="protein sequence ID" value="ATL47596.1"/>
    <property type="molecule type" value="Genomic_DNA"/>
</dbReference>
<dbReference type="AlphaFoldDB" id="A0A291QUH8"/>
<dbReference type="Proteomes" id="UP000220133">
    <property type="component" value="Chromosome"/>
</dbReference>
<organism evidence="1 2">
    <name type="scientific">Chitinophaga caeni</name>
    <dbReference type="NCBI Taxonomy" id="2029983"/>
    <lineage>
        <taxon>Bacteria</taxon>
        <taxon>Pseudomonadati</taxon>
        <taxon>Bacteroidota</taxon>
        <taxon>Chitinophagia</taxon>
        <taxon>Chitinophagales</taxon>
        <taxon>Chitinophagaceae</taxon>
        <taxon>Chitinophaga</taxon>
    </lineage>
</organism>
<sequence length="204" mass="23683">MLEHPIAYINHAVKIRPAQVWKDGSILFDKPDQTDFFRYLYDACSGQYPKFHKMDPLAKLGWLGSEILLQGIDFSRYQPEDIAVILSNRSSSQHTDEKYYKTIENIASPALFVYTLPNIVIGEISIRHKFKGENSFFIFDTFDTVSMHGYVNALFASNQAEACLCGWVEYYDDRYEAVLYWLEKDPQGLALPLEEQELKKLYLK</sequence>
<protein>
    <submittedName>
        <fullName evidence="1">3-oxoacyl-ACP synthase</fullName>
    </submittedName>
</protein>
<name>A0A291QUH8_9BACT</name>
<evidence type="ECO:0000313" key="2">
    <source>
        <dbReference type="Proteomes" id="UP000220133"/>
    </source>
</evidence>
<accession>A0A291QUH8</accession>
<dbReference type="SUPFAM" id="SSF53901">
    <property type="entry name" value="Thiolase-like"/>
    <property type="match status" value="1"/>
</dbReference>
<dbReference type="GO" id="GO:0016746">
    <property type="term" value="F:acyltransferase activity"/>
    <property type="evidence" value="ECO:0007669"/>
    <property type="project" value="InterPro"/>
</dbReference>
<evidence type="ECO:0000313" key="1">
    <source>
        <dbReference type="EMBL" id="ATL47596.1"/>
    </source>
</evidence>
<reference evidence="1 2" key="1">
    <citation type="submission" date="2017-10" db="EMBL/GenBank/DDBJ databases">
        <title>Paenichitinophaga pekingensis gen. nov., sp. nov., isolated from activated sludge.</title>
        <authorList>
            <person name="Jin D."/>
            <person name="Kong X."/>
            <person name="Deng Y."/>
            <person name="Bai Z."/>
        </authorList>
    </citation>
    <scope>NUCLEOTIDE SEQUENCE [LARGE SCALE GENOMIC DNA]</scope>
    <source>
        <strain evidence="1 2">13</strain>
    </source>
</reference>
<dbReference type="InterPro" id="IPR016039">
    <property type="entry name" value="Thiolase-like"/>
</dbReference>